<proteinExistence type="predicted"/>
<keyword evidence="2" id="KW-1185">Reference proteome</keyword>
<evidence type="ECO:0000313" key="2">
    <source>
        <dbReference type="Proteomes" id="UP000193642"/>
    </source>
</evidence>
<protein>
    <submittedName>
        <fullName evidence="1">Uncharacterized protein</fullName>
    </submittedName>
</protein>
<reference evidence="1 2" key="1">
    <citation type="submission" date="2016-07" db="EMBL/GenBank/DDBJ databases">
        <title>Pervasive Adenine N6-methylation of Active Genes in Fungi.</title>
        <authorList>
            <consortium name="DOE Joint Genome Institute"/>
            <person name="Mondo S.J."/>
            <person name="Dannebaum R.O."/>
            <person name="Kuo R.C."/>
            <person name="Labutti K."/>
            <person name="Haridas S."/>
            <person name="Kuo A."/>
            <person name="Salamov A."/>
            <person name="Ahrendt S.R."/>
            <person name="Lipzen A."/>
            <person name="Sullivan W."/>
            <person name="Andreopoulos W.B."/>
            <person name="Clum A."/>
            <person name="Lindquist E."/>
            <person name="Daum C."/>
            <person name="Ramamoorthy G.K."/>
            <person name="Gryganskyi A."/>
            <person name="Culley D."/>
            <person name="Magnuson J.K."/>
            <person name="James T.Y."/>
            <person name="O'Malley M.A."/>
            <person name="Stajich J.E."/>
            <person name="Spatafora J.W."/>
            <person name="Visel A."/>
            <person name="Grigoriev I.V."/>
        </authorList>
    </citation>
    <scope>NUCLEOTIDE SEQUENCE [LARGE SCALE GENOMIC DNA]</scope>
    <source>
        <strain evidence="1 2">JEL800</strain>
    </source>
</reference>
<gene>
    <name evidence="1" type="ORF">BCR33DRAFT_713774</name>
</gene>
<dbReference type="AlphaFoldDB" id="A0A1Y2CR82"/>
<comment type="caution">
    <text evidence="1">The sequence shown here is derived from an EMBL/GenBank/DDBJ whole genome shotgun (WGS) entry which is preliminary data.</text>
</comment>
<accession>A0A1Y2CR82</accession>
<dbReference type="Proteomes" id="UP000193642">
    <property type="component" value="Unassembled WGS sequence"/>
</dbReference>
<organism evidence="1 2">
    <name type="scientific">Rhizoclosmatium globosum</name>
    <dbReference type="NCBI Taxonomy" id="329046"/>
    <lineage>
        <taxon>Eukaryota</taxon>
        <taxon>Fungi</taxon>
        <taxon>Fungi incertae sedis</taxon>
        <taxon>Chytridiomycota</taxon>
        <taxon>Chytridiomycota incertae sedis</taxon>
        <taxon>Chytridiomycetes</taxon>
        <taxon>Chytridiales</taxon>
        <taxon>Chytriomycetaceae</taxon>
        <taxon>Rhizoclosmatium</taxon>
    </lineage>
</organism>
<dbReference type="EMBL" id="MCGO01000009">
    <property type="protein sequence ID" value="ORY49456.1"/>
    <property type="molecule type" value="Genomic_DNA"/>
</dbReference>
<name>A0A1Y2CR82_9FUNG</name>
<dbReference type="OrthoDB" id="10454195at2759"/>
<evidence type="ECO:0000313" key="1">
    <source>
        <dbReference type="EMBL" id="ORY49456.1"/>
    </source>
</evidence>
<sequence>MAVKRTTTTVTTTKSIVNGQVVTTIRTETRVSFVSVATESCTRTPKAPPTELDRTVSDQEAYNIIPPGSVTDLIPLPSLTAALPTESLIQTTTMNEDYDDDEDDEDGNKPRPLKNAVKRAFRMNLTLLALDRTTRAILINTPILWRNPIETWSFPMLRTVAPVLVLGCFNRITDLSPDVDGQVQLPETVAALLAKCHNLEAVFLYFLSLDMRTLLNLVKEGPPLMLKNLVFVDLDVKDADHFFYEIQELRELIVVVKPVACGCNGAFLTTYKSNGDLFMKETVANAKTSCRFFVFLHEGCGLIVQECACQQDDCDVILCRECATTNRPCEVCELWTGREHSSRKKFCFKNCGKYVCWDCMPVSGWIKCLFCTSIMCPTCEVDTKQVCTKCDRWSCNEEHIEKYRRRKNFKLTDAETSEQCCALGVVDILQAN</sequence>